<keyword evidence="2" id="KW-1185">Reference proteome</keyword>
<gene>
    <name evidence="1" type="ORF">DAT39_020380</name>
</gene>
<accession>A0A8J4TCR7</accession>
<dbReference type="EMBL" id="QNUK01000752">
    <property type="protein sequence ID" value="KAF5889913.1"/>
    <property type="molecule type" value="Genomic_DNA"/>
</dbReference>
<sequence>LIQPSDLKHCRVPPLWGKTIRLNGFPFITSKPTLVSRVTASLFTYLCSTE</sequence>
<proteinExistence type="predicted"/>
<protein>
    <submittedName>
        <fullName evidence="1">Uncharacterized protein</fullName>
    </submittedName>
</protein>
<reference evidence="1" key="1">
    <citation type="submission" date="2020-07" db="EMBL/GenBank/DDBJ databases">
        <title>Clarias magur genome sequencing, assembly and annotation.</title>
        <authorList>
            <person name="Kushwaha B."/>
            <person name="Kumar R."/>
            <person name="Das P."/>
            <person name="Joshi C.G."/>
            <person name="Kumar D."/>
            <person name="Nagpure N.S."/>
            <person name="Pandey M."/>
            <person name="Agarwal S."/>
            <person name="Srivastava S."/>
            <person name="Singh M."/>
            <person name="Sahoo L."/>
            <person name="Jayasankar P."/>
            <person name="Meher P.K."/>
            <person name="Koringa P.G."/>
            <person name="Iquebal M.A."/>
            <person name="Das S.P."/>
            <person name="Bit A."/>
            <person name="Patnaik S."/>
            <person name="Patel N."/>
            <person name="Shah T.M."/>
            <person name="Hinsu A."/>
            <person name="Jena J.K."/>
        </authorList>
    </citation>
    <scope>NUCLEOTIDE SEQUENCE</scope>
    <source>
        <strain evidence="1">CIFAMagur01</strain>
        <tissue evidence="1">Testis</tissue>
    </source>
</reference>
<dbReference type="AlphaFoldDB" id="A0A8J4TCR7"/>
<evidence type="ECO:0000313" key="2">
    <source>
        <dbReference type="Proteomes" id="UP000727407"/>
    </source>
</evidence>
<evidence type="ECO:0000313" key="1">
    <source>
        <dbReference type="EMBL" id="KAF5889913.1"/>
    </source>
</evidence>
<name>A0A8J4TCR7_CLAMG</name>
<dbReference type="Proteomes" id="UP000727407">
    <property type="component" value="Unassembled WGS sequence"/>
</dbReference>
<feature type="non-terminal residue" evidence="1">
    <location>
        <position position="1"/>
    </location>
</feature>
<organism evidence="1 2">
    <name type="scientific">Clarias magur</name>
    <name type="common">Asian catfish</name>
    <name type="synonym">Macropteronotus magur</name>
    <dbReference type="NCBI Taxonomy" id="1594786"/>
    <lineage>
        <taxon>Eukaryota</taxon>
        <taxon>Metazoa</taxon>
        <taxon>Chordata</taxon>
        <taxon>Craniata</taxon>
        <taxon>Vertebrata</taxon>
        <taxon>Euteleostomi</taxon>
        <taxon>Actinopterygii</taxon>
        <taxon>Neopterygii</taxon>
        <taxon>Teleostei</taxon>
        <taxon>Ostariophysi</taxon>
        <taxon>Siluriformes</taxon>
        <taxon>Clariidae</taxon>
        <taxon>Clarias</taxon>
    </lineage>
</organism>
<comment type="caution">
    <text evidence="1">The sequence shown here is derived from an EMBL/GenBank/DDBJ whole genome shotgun (WGS) entry which is preliminary data.</text>
</comment>